<organism evidence="1 2">
    <name type="scientific">Vararia minispora EC-137</name>
    <dbReference type="NCBI Taxonomy" id="1314806"/>
    <lineage>
        <taxon>Eukaryota</taxon>
        <taxon>Fungi</taxon>
        <taxon>Dikarya</taxon>
        <taxon>Basidiomycota</taxon>
        <taxon>Agaricomycotina</taxon>
        <taxon>Agaricomycetes</taxon>
        <taxon>Russulales</taxon>
        <taxon>Lachnocladiaceae</taxon>
        <taxon>Vararia</taxon>
    </lineage>
</organism>
<keyword evidence="2" id="KW-1185">Reference proteome</keyword>
<sequence>LNLAEATTEQLQSLAKACMPATFGRGSEDVFDESYRKAGKLDASYFSTRIVPERTRLLDTVRGHLLEGKASNRPIVYELYKLNVYGEGSFFKAHVDTPRGTHMFGSLVLIFPTPHMGGNLILRHGGKELNFDSAAAVSGKSGPSVAFAAFFSDVEHEVLPVTSGVRVTLTFNLYYGDMESPFLSTIPRSEKKEEAFRRAFETFIANEEMFPNGGGLGFALQHIYPVSTSDQDLSHIPWLLKGFDSIIYSVSKALGFKPKIYMRFQTTVLWAGSRSYFLIDRPLDLAQYKSDESVIWISEPAMHHLEKQAYMTYGNESQVMYAYRDLYIVVRIGKPGHRLEYRTEEDIKERIKRKRRHLDYEGQVFLP</sequence>
<proteinExistence type="predicted"/>
<evidence type="ECO:0000313" key="2">
    <source>
        <dbReference type="Proteomes" id="UP000814128"/>
    </source>
</evidence>
<feature type="non-terminal residue" evidence="1">
    <location>
        <position position="1"/>
    </location>
</feature>
<protein>
    <submittedName>
        <fullName evidence="1">Uncharacterized protein</fullName>
    </submittedName>
</protein>
<evidence type="ECO:0000313" key="1">
    <source>
        <dbReference type="EMBL" id="KAI0036301.1"/>
    </source>
</evidence>
<dbReference type="Proteomes" id="UP000814128">
    <property type="component" value="Unassembled WGS sequence"/>
</dbReference>
<gene>
    <name evidence="1" type="ORF">K488DRAFT_41416</name>
</gene>
<comment type="caution">
    <text evidence="1">The sequence shown here is derived from an EMBL/GenBank/DDBJ whole genome shotgun (WGS) entry which is preliminary data.</text>
</comment>
<name>A0ACB8QYH4_9AGAM</name>
<reference evidence="1" key="1">
    <citation type="submission" date="2021-02" db="EMBL/GenBank/DDBJ databases">
        <authorList>
            <consortium name="DOE Joint Genome Institute"/>
            <person name="Ahrendt S."/>
            <person name="Looney B.P."/>
            <person name="Miyauchi S."/>
            <person name="Morin E."/>
            <person name="Drula E."/>
            <person name="Courty P.E."/>
            <person name="Chicoki N."/>
            <person name="Fauchery L."/>
            <person name="Kohler A."/>
            <person name="Kuo A."/>
            <person name="Labutti K."/>
            <person name="Pangilinan J."/>
            <person name="Lipzen A."/>
            <person name="Riley R."/>
            <person name="Andreopoulos W."/>
            <person name="He G."/>
            <person name="Johnson J."/>
            <person name="Barry K.W."/>
            <person name="Grigoriev I.V."/>
            <person name="Nagy L."/>
            <person name="Hibbett D."/>
            <person name="Henrissat B."/>
            <person name="Matheny P.B."/>
            <person name="Labbe J."/>
            <person name="Martin F."/>
        </authorList>
    </citation>
    <scope>NUCLEOTIDE SEQUENCE</scope>
    <source>
        <strain evidence="1">EC-137</strain>
    </source>
</reference>
<dbReference type="EMBL" id="MU273473">
    <property type="protein sequence ID" value="KAI0036301.1"/>
    <property type="molecule type" value="Genomic_DNA"/>
</dbReference>
<accession>A0ACB8QYH4</accession>
<reference evidence="1" key="2">
    <citation type="journal article" date="2022" name="New Phytol.">
        <title>Evolutionary transition to the ectomycorrhizal habit in the genomes of a hyperdiverse lineage of mushroom-forming fungi.</title>
        <authorList>
            <person name="Looney B."/>
            <person name="Miyauchi S."/>
            <person name="Morin E."/>
            <person name="Drula E."/>
            <person name="Courty P.E."/>
            <person name="Kohler A."/>
            <person name="Kuo A."/>
            <person name="LaButti K."/>
            <person name="Pangilinan J."/>
            <person name="Lipzen A."/>
            <person name="Riley R."/>
            <person name="Andreopoulos W."/>
            <person name="He G."/>
            <person name="Johnson J."/>
            <person name="Nolan M."/>
            <person name="Tritt A."/>
            <person name="Barry K.W."/>
            <person name="Grigoriev I.V."/>
            <person name="Nagy L.G."/>
            <person name="Hibbett D."/>
            <person name="Henrissat B."/>
            <person name="Matheny P.B."/>
            <person name="Labbe J."/>
            <person name="Martin F.M."/>
        </authorList>
    </citation>
    <scope>NUCLEOTIDE SEQUENCE</scope>
    <source>
        <strain evidence="1">EC-137</strain>
    </source>
</reference>